<dbReference type="PRINTS" id="PR00834">
    <property type="entry name" value="PROTEASES2C"/>
</dbReference>
<accession>A0A059C6D7</accession>
<dbReference type="InterPro" id="IPR051201">
    <property type="entry name" value="Chloro_Bact_Ser_Proteases"/>
</dbReference>
<dbReference type="MEROPS" id="S01.441"/>
<name>A0A059C6D7_EUCGR</name>
<dbReference type="Gene3D" id="2.40.10.10">
    <property type="entry name" value="Trypsin-like serine proteases"/>
    <property type="match status" value="2"/>
</dbReference>
<dbReference type="SUPFAM" id="SSF50494">
    <property type="entry name" value="Trypsin-like serine proteases"/>
    <property type="match status" value="1"/>
</dbReference>
<keyword evidence="2" id="KW-0645">Protease</keyword>
<dbReference type="InterPro" id="IPR009003">
    <property type="entry name" value="Peptidase_S1_PA"/>
</dbReference>
<comment type="similarity">
    <text evidence="1">Belongs to the peptidase S1C family.</text>
</comment>
<dbReference type="FunCoup" id="A0A059C6D7">
    <property type="interactions" value="1079"/>
</dbReference>
<keyword evidence="3" id="KW-0378">Hydrolase</keyword>
<evidence type="ECO:0008006" key="5">
    <source>
        <dbReference type="Google" id="ProtNLM"/>
    </source>
</evidence>
<gene>
    <name evidence="4" type="ORF">EUGRSUZ_E02422</name>
</gene>
<dbReference type="GO" id="GO:0010206">
    <property type="term" value="P:photosystem II repair"/>
    <property type="evidence" value="ECO:0007669"/>
    <property type="project" value="EnsemblPlants"/>
</dbReference>
<dbReference type="GO" id="GO:0006508">
    <property type="term" value="P:proteolysis"/>
    <property type="evidence" value="ECO:0007669"/>
    <property type="project" value="UniProtKB-KW"/>
</dbReference>
<evidence type="ECO:0000256" key="1">
    <source>
        <dbReference type="ARBA" id="ARBA00010541"/>
    </source>
</evidence>
<dbReference type="PANTHER" id="PTHR43343">
    <property type="entry name" value="PEPTIDASE S12"/>
    <property type="match status" value="1"/>
</dbReference>
<dbReference type="OMA" id="TPYSNRY"/>
<dbReference type="OrthoDB" id="4217619at2759"/>
<sequence>MRMMLGSQAQTVPFLSDVSAIITSSSSSSSSSASSSSSTAIPCLTRRRATIISPLVGVGVSSLLSLCSSHLQYPSCRPALAEQKPKDDLQQEEDRVVSIFQETSPSVVFIKDLEIAKSSKGSSGEAMPIEDKDAKVEGTGSGFIWDKFGHIVTNYHVIAKLATDQSGLQRCKVFLVDATGNSFVREGKIVGFDPANDLAVLKVDIEGHQVKPVVLGTSRDLRVGQSCFAIGNPFGYENTLTTGVVSGLGREIPSPNGRAIRGAIQTDAAINSGNSGGPLIDSFGHVVGVNTATFTRIGTGLSSGVNFAIPVDTVVRTVPYLIVYGTPYSNRF</sequence>
<dbReference type="PANTHER" id="PTHR43343:SF6">
    <property type="entry name" value="PROTEASE DO-LIKE 5, CHLOROPLASTIC ISOFORM X1"/>
    <property type="match status" value="1"/>
</dbReference>
<evidence type="ECO:0000256" key="2">
    <source>
        <dbReference type="ARBA" id="ARBA00022670"/>
    </source>
</evidence>
<dbReference type="GO" id="GO:0008233">
    <property type="term" value="F:peptidase activity"/>
    <property type="evidence" value="ECO:0000318"/>
    <property type="project" value="GO_Central"/>
</dbReference>
<proteinExistence type="inferred from homology"/>
<dbReference type="STRING" id="71139.A0A059C6D7"/>
<protein>
    <recommendedName>
        <fullName evidence="5">Protease Do-like 5, chloroplastic</fullName>
    </recommendedName>
</protein>
<dbReference type="eggNOG" id="KOG1320">
    <property type="taxonomic scope" value="Eukaryota"/>
</dbReference>
<evidence type="ECO:0000256" key="3">
    <source>
        <dbReference type="ARBA" id="ARBA00022801"/>
    </source>
</evidence>
<dbReference type="GO" id="GO:0009543">
    <property type="term" value="C:chloroplast thylakoid lumen"/>
    <property type="evidence" value="ECO:0007669"/>
    <property type="project" value="EnsemblPlants"/>
</dbReference>
<dbReference type="Pfam" id="PF13365">
    <property type="entry name" value="Trypsin_2"/>
    <property type="match status" value="1"/>
</dbReference>
<dbReference type="AlphaFoldDB" id="A0A059C6D7"/>
<dbReference type="InterPro" id="IPR001940">
    <property type="entry name" value="Peptidase_S1C"/>
</dbReference>
<organism evidence="4">
    <name type="scientific">Eucalyptus grandis</name>
    <name type="common">Flooded gum</name>
    <dbReference type="NCBI Taxonomy" id="71139"/>
    <lineage>
        <taxon>Eukaryota</taxon>
        <taxon>Viridiplantae</taxon>
        <taxon>Streptophyta</taxon>
        <taxon>Embryophyta</taxon>
        <taxon>Tracheophyta</taxon>
        <taxon>Spermatophyta</taxon>
        <taxon>Magnoliopsida</taxon>
        <taxon>eudicotyledons</taxon>
        <taxon>Gunneridae</taxon>
        <taxon>Pentapetalae</taxon>
        <taxon>rosids</taxon>
        <taxon>malvids</taxon>
        <taxon>Myrtales</taxon>
        <taxon>Myrtaceae</taxon>
        <taxon>Myrtoideae</taxon>
        <taxon>Eucalypteae</taxon>
        <taxon>Eucalyptus</taxon>
    </lineage>
</organism>
<reference evidence="4" key="1">
    <citation type="submission" date="2013-07" db="EMBL/GenBank/DDBJ databases">
        <title>The genome of Eucalyptus grandis.</title>
        <authorList>
            <person name="Schmutz J."/>
            <person name="Hayes R."/>
            <person name="Myburg A."/>
            <person name="Tuskan G."/>
            <person name="Grattapaglia D."/>
            <person name="Rokhsar D.S."/>
        </authorList>
    </citation>
    <scope>NUCLEOTIDE SEQUENCE</scope>
    <source>
        <tissue evidence="4">Leaf extractions</tissue>
    </source>
</reference>
<dbReference type="GO" id="GO:0004252">
    <property type="term" value="F:serine-type endopeptidase activity"/>
    <property type="evidence" value="ECO:0007669"/>
    <property type="project" value="InterPro"/>
</dbReference>
<dbReference type="InParanoid" id="A0A059C6D7"/>
<dbReference type="EMBL" id="KK198757">
    <property type="protein sequence ID" value="KCW73819.1"/>
    <property type="molecule type" value="Genomic_DNA"/>
</dbReference>
<dbReference type="KEGG" id="egr:104444846"/>
<evidence type="ECO:0000313" key="4">
    <source>
        <dbReference type="EMBL" id="KCW73819.1"/>
    </source>
</evidence>
<dbReference type="Gramene" id="KCW73819">
    <property type="protein sequence ID" value="KCW73819"/>
    <property type="gene ID" value="EUGRSUZ_E02422"/>
</dbReference>
<dbReference type="InterPro" id="IPR043504">
    <property type="entry name" value="Peptidase_S1_PA_chymotrypsin"/>
</dbReference>